<dbReference type="PROSITE" id="PS51318">
    <property type="entry name" value="TAT"/>
    <property type="match status" value="1"/>
</dbReference>
<dbReference type="Pfam" id="PF07394">
    <property type="entry name" value="DUF1501"/>
    <property type="match status" value="1"/>
</dbReference>
<dbReference type="EMBL" id="PUIB01000028">
    <property type="protein sequence ID" value="PQO27039.1"/>
    <property type="molecule type" value="Genomic_DNA"/>
</dbReference>
<dbReference type="RefSeq" id="WP_105359547.1">
    <property type="nucleotide sequence ID" value="NZ_PUIB01000028.1"/>
</dbReference>
<dbReference type="SUPFAM" id="SSF53649">
    <property type="entry name" value="Alkaline phosphatase-like"/>
    <property type="match status" value="1"/>
</dbReference>
<evidence type="ECO:0000313" key="2">
    <source>
        <dbReference type="Proteomes" id="UP000239388"/>
    </source>
</evidence>
<sequence>MQNELKQLADRQTRRSFLGSAGVAVGALSLHTLLAESALAKEQSLPHFSPKAKRIIYLCQSGAPSQHDLFDYKPALLARQGEELPDSIRMGQRLTTMTADQSSLPLTPSLYAFSQKGESGMWFSELVSHQAKIADQMCQIRSMHTDAINHDPGMTMLFTGHQLPGRPSLGSWLSYGLGSENEELPTFVVLVSQGSAKLSQQPIFDRLWSSGFLPSRFQGVRFLGGGEPVLYLNSPAGISQADRRRVLDTLAKMNLRQAQQVGDPEIETRVSQYEMAYRMQMSIPQLTDFSDEPEAVFTAYGEDARKPGSYAANCLLARRLAERGVRYIQLFHRGWDQHRSLTTQLPLQCRDTDQASSALVSDLARLGLLEDTLVVWGGEFGRTAYAQGNLSTGNYGRDHHGRCFTTWLAGGGVKGGYVHGSTDELGYNIAEDPVHVHDLNATLLHLLGIDHKKFTYRFQSRDYRLTDIHGKVVEQILT</sequence>
<protein>
    <submittedName>
        <fullName evidence="1">Sulfatase</fullName>
    </submittedName>
</protein>
<dbReference type="OrthoDB" id="127333at2"/>
<dbReference type="PANTHER" id="PTHR43737:SF1">
    <property type="entry name" value="DUF1501 DOMAIN-CONTAINING PROTEIN"/>
    <property type="match status" value="1"/>
</dbReference>
<dbReference type="InterPro" id="IPR010869">
    <property type="entry name" value="DUF1501"/>
</dbReference>
<reference evidence="1 2" key="1">
    <citation type="submission" date="2018-02" db="EMBL/GenBank/DDBJ databases">
        <title>Comparative genomes isolates from brazilian mangrove.</title>
        <authorList>
            <person name="Araujo J.E."/>
            <person name="Taketani R.G."/>
            <person name="Silva M.C.P."/>
            <person name="Loureco M.V."/>
            <person name="Andreote F.D."/>
        </authorList>
    </citation>
    <scope>NUCLEOTIDE SEQUENCE [LARGE SCALE GENOMIC DNA]</scope>
    <source>
        <strain evidence="1 2">NAP PRIS-MGV</strain>
    </source>
</reference>
<dbReference type="PANTHER" id="PTHR43737">
    <property type="entry name" value="BLL7424 PROTEIN"/>
    <property type="match status" value="1"/>
</dbReference>
<gene>
    <name evidence="1" type="ORF">C5Y98_27675</name>
</gene>
<accession>A0A2S8F4F0</accession>
<evidence type="ECO:0000313" key="1">
    <source>
        <dbReference type="EMBL" id="PQO27039.1"/>
    </source>
</evidence>
<dbReference type="AlphaFoldDB" id="A0A2S8F4F0"/>
<dbReference type="Proteomes" id="UP000239388">
    <property type="component" value="Unassembled WGS sequence"/>
</dbReference>
<organism evidence="1 2">
    <name type="scientific">Blastopirellula marina</name>
    <dbReference type="NCBI Taxonomy" id="124"/>
    <lineage>
        <taxon>Bacteria</taxon>
        <taxon>Pseudomonadati</taxon>
        <taxon>Planctomycetota</taxon>
        <taxon>Planctomycetia</taxon>
        <taxon>Pirellulales</taxon>
        <taxon>Pirellulaceae</taxon>
        <taxon>Blastopirellula</taxon>
    </lineage>
</organism>
<dbReference type="InterPro" id="IPR017850">
    <property type="entry name" value="Alkaline_phosphatase_core_sf"/>
</dbReference>
<dbReference type="InterPro" id="IPR006311">
    <property type="entry name" value="TAT_signal"/>
</dbReference>
<name>A0A2S8F4F0_9BACT</name>
<comment type="caution">
    <text evidence="1">The sequence shown here is derived from an EMBL/GenBank/DDBJ whole genome shotgun (WGS) entry which is preliminary data.</text>
</comment>
<proteinExistence type="predicted"/>